<organism evidence="1 2">
    <name type="scientific">Trifolium medium</name>
    <dbReference type="NCBI Taxonomy" id="97028"/>
    <lineage>
        <taxon>Eukaryota</taxon>
        <taxon>Viridiplantae</taxon>
        <taxon>Streptophyta</taxon>
        <taxon>Embryophyta</taxon>
        <taxon>Tracheophyta</taxon>
        <taxon>Spermatophyta</taxon>
        <taxon>Magnoliopsida</taxon>
        <taxon>eudicotyledons</taxon>
        <taxon>Gunneridae</taxon>
        <taxon>Pentapetalae</taxon>
        <taxon>rosids</taxon>
        <taxon>fabids</taxon>
        <taxon>Fabales</taxon>
        <taxon>Fabaceae</taxon>
        <taxon>Papilionoideae</taxon>
        <taxon>50 kb inversion clade</taxon>
        <taxon>NPAAA clade</taxon>
        <taxon>Hologalegina</taxon>
        <taxon>IRL clade</taxon>
        <taxon>Trifolieae</taxon>
        <taxon>Trifolium</taxon>
    </lineage>
</organism>
<accession>A0A392TKH3</accession>
<comment type="caution">
    <text evidence="1">The sequence shown here is derived from an EMBL/GenBank/DDBJ whole genome shotgun (WGS) entry which is preliminary data.</text>
</comment>
<dbReference type="Proteomes" id="UP000265520">
    <property type="component" value="Unassembled WGS sequence"/>
</dbReference>
<name>A0A392TKH3_9FABA</name>
<dbReference type="EMBL" id="LXQA010584976">
    <property type="protein sequence ID" value="MCI60620.1"/>
    <property type="molecule type" value="Genomic_DNA"/>
</dbReference>
<sequence length="40" mass="4375">MNSTGASGRSSSSAAARIRSLVISKDWSNKFFFIRIAQII</sequence>
<dbReference type="AlphaFoldDB" id="A0A392TKH3"/>
<protein>
    <submittedName>
        <fullName evidence="1">Uncharacterized protein</fullName>
    </submittedName>
</protein>
<evidence type="ECO:0000313" key="1">
    <source>
        <dbReference type="EMBL" id="MCI60620.1"/>
    </source>
</evidence>
<proteinExistence type="predicted"/>
<feature type="non-terminal residue" evidence="1">
    <location>
        <position position="40"/>
    </location>
</feature>
<keyword evidence="2" id="KW-1185">Reference proteome</keyword>
<evidence type="ECO:0000313" key="2">
    <source>
        <dbReference type="Proteomes" id="UP000265520"/>
    </source>
</evidence>
<reference evidence="1 2" key="1">
    <citation type="journal article" date="2018" name="Front. Plant Sci.">
        <title>Red Clover (Trifolium pratense) and Zigzag Clover (T. medium) - A Picture of Genomic Similarities and Differences.</title>
        <authorList>
            <person name="Dluhosova J."/>
            <person name="Istvanek J."/>
            <person name="Nedelnik J."/>
            <person name="Repkova J."/>
        </authorList>
    </citation>
    <scope>NUCLEOTIDE SEQUENCE [LARGE SCALE GENOMIC DNA]</scope>
    <source>
        <strain evidence="2">cv. 10/8</strain>
        <tissue evidence="1">Leaf</tissue>
    </source>
</reference>